<dbReference type="OrthoDB" id="5098351at2759"/>
<dbReference type="Proteomes" id="UP000219369">
    <property type="component" value="Unassembled WGS sequence"/>
</dbReference>
<name>A0A2H3TJ47_FUSOX</name>
<reference evidence="2" key="1">
    <citation type="submission" date="2016-09" db="EMBL/GenBank/DDBJ databases">
        <authorList>
            <person name="Guldener U."/>
        </authorList>
    </citation>
    <scope>NUCLEOTIDE SEQUENCE [LARGE SCALE GENOMIC DNA]</scope>
    <source>
        <strain evidence="2">V64-1</strain>
    </source>
</reference>
<gene>
    <name evidence="1" type="ORF">FRV6_11832</name>
</gene>
<dbReference type="EMBL" id="FMJY01000007">
    <property type="protein sequence ID" value="SCO87705.1"/>
    <property type="molecule type" value="Genomic_DNA"/>
</dbReference>
<organism evidence="1 2">
    <name type="scientific">Fusarium oxysporum</name>
    <name type="common">Fusarium vascular wilt</name>
    <dbReference type="NCBI Taxonomy" id="5507"/>
    <lineage>
        <taxon>Eukaryota</taxon>
        <taxon>Fungi</taxon>
        <taxon>Dikarya</taxon>
        <taxon>Ascomycota</taxon>
        <taxon>Pezizomycotina</taxon>
        <taxon>Sordariomycetes</taxon>
        <taxon>Hypocreomycetidae</taxon>
        <taxon>Hypocreales</taxon>
        <taxon>Nectriaceae</taxon>
        <taxon>Fusarium</taxon>
        <taxon>Fusarium oxysporum species complex</taxon>
    </lineage>
</organism>
<dbReference type="AlphaFoldDB" id="A0A2H3TJ47"/>
<protein>
    <submittedName>
        <fullName evidence="1">Uncharacterized protein</fullName>
    </submittedName>
</protein>
<dbReference type="VEuPathDB" id="FungiDB:HZS61_006437"/>
<proteinExistence type="predicted"/>
<accession>A0A2H3TJ47</accession>
<sequence length="268" mass="31054">MAVAEAEASIQTVGERHAQAGMRSYINIKTLPKTHPLATLKVSTSRRYLPPLKKLEISHKGTGIERMETIQDYAVPPWHNRVLLIHEHVEQMRKANNRVRIIRIPSRDDDLTMGREAKRQAQKATRAEWVMYDVAILTWADSTKEACKRLQDALNIAERWAATHASIFAPDEFQLTHFTRTRTRMDINEPLQTRWGTIEPKRTCKYLGLTMDTTFTWKQHIDEIQRKVSKTINAFSSLGGSTWGITMREMRKIYKGVAVPQMIEHHRR</sequence>
<evidence type="ECO:0000313" key="2">
    <source>
        <dbReference type="Proteomes" id="UP000219369"/>
    </source>
</evidence>
<evidence type="ECO:0000313" key="1">
    <source>
        <dbReference type="EMBL" id="SCO87705.1"/>
    </source>
</evidence>